<feature type="compositionally biased region" description="Polar residues" evidence="1">
    <location>
        <begin position="1109"/>
        <end position="1125"/>
    </location>
</feature>
<organism evidence="2 3">
    <name type="scientific">Neonectria magnoliae</name>
    <dbReference type="NCBI Taxonomy" id="2732573"/>
    <lineage>
        <taxon>Eukaryota</taxon>
        <taxon>Fungi</taxon>
        <taxon>Dikarya</taxon>
        <taxon>Ascomycota</taxon>
        <taxon>Pezizomycotina</taxon>
        <taxon>Sordariomycetes</taxon>
        <taxon>Hypocreomycetidae</taxon>
        <taxon>Hypocreales</taxon>
        <taxon>Nectriaceae</taxon>
        <taxon>Neonectria</taxon>
    </lineage>
</organism>
<feature type="region of interest" description="Disordered" evidence="1">
    <location>
        <begin position="1400"/>
        <end position="1817"/>
    </location>
</feature>
<feature type="region of interest" description="Disordered" evidence="1">
    <location>
        <begin position="1091"/>
        <end position="1274"/>
    </location>
</feature>
<feature type="compositionally biased region" description="Acidic residues" evidence="1">
    <location>
        <begin position="1662"/>
        <end position="1671"/>
    </location>
</feature>
<feature type="compositionally biased region" description="Low complexity" evidence="1">
    <location>
        <begin position="1180"/>
        <end position="1189"/>
    </location>
</feature>
<name>A0ABR1HSQ9_9HYPO</name>
<feature type="compositionally biased region" description="Polar residues" evidence="1">
    <location>
        <begin position="1134"/>
        <end position="1154"/>
    </location>
</feature>
<feature type="compositionally biased region" description="Acidic residues" evidence="1">
    <location>
        <begin position="1442"/>
        <end position="1452"/>
    </location>
</feature>
<proteinExistence type="predicted"/>
<reference evidence="2 3" key="1">
    <citation type="journal article" date="2025" name="Microbiol. Resour. Announc.">
        <title>Draft genome sequences for Neonectria magnoliae and Neonectria punicea, canker pathogens of Liriodendron tulipifera and Acer saccharum in West Virginia.</title>
        <authorList>
            <person name="Petronek H.M."/>
            <person name="Kasson M.T."/>
            <person name="Metheny A.M."/>
            <person name="Stauder C.M."/>
            <person name="Lovett B."/>
            <person name="Lynch S.C."/>
            <person name="Garnas J.R."/>
            <person name="Kasson L.R."/>
            <person name="Stajich J.E."/>
        </authorList>
    </citation>
    <scope>NUCLEOTIDE SEQUENCE [LARGE SCALE GENOMIC DNA]</scope>
    <source>
        <strain evidence="2 3">NRRL 64651</strain>
    </source>
</reference>
<evidence type="ECO:0000313" key="2">
    <source>
        <dbReference type="EMBL" id="KAK7424012.1"/>
    </source>
</evidence>
<feature type="compositionally biased region" description="Low complexity" evidence="1">
    <location>
        <begin position="1743"/>
        <end position="1760"/>
    </location>
</feature>
<dbReference type="InterPro" id="IPR039191">
    <property type="entry name" value="Nopp140-like"/>
</dbReference>
<feature type="compositionally biased region" description="Basic residues" evidence="1">
    <location>
        <begin position="1702"/>
        <end position="1711"/>
    </location>
</feature>
<evidence type="ECO:0000313" key="3">
    <source>
        <dbReference type="Proteomes" id="UP001498421"/>
    </source>
</evidence>
<keyword evidence="3" id="KW-1185">Reference proteome</keyword>
<feature type="region of interest" description="Disordered" evidence="1">
    <location>
        <begin position="852"/>
        <end position="884"/>
    </location>
</feature>
<feature type="compositionally biased region" description="Basic and acidic residues" evidence="1">
    <location>
        <begin position="1155"/>
        <end position="1168"/>
    </location>
</feature>
<dbReference type="PANTHER" id="PTHR23216">
    <property type="entry name" value="NUCLEOLAR AND COILED-BODY PHOSPHOPROTEIN 1"/>
    <property type="match status" value="1"/>
</dbReference>
<accession>A0ABR1HSQ9</accession>
<sequence>MHCFPLPHGPNLDPSEMLSRIGERTNLGPFVTPEEAAARRNLLIKPTDADWQLAHERFASLLGPSSEITIKQLLKLTFTRHEARMFLPSDRPDIRSIQESNTERFHKLRSGRFSTVDDSLATKLTMMYFGLPVEPMVSPLDELAKEMKQKPSEGPLYNVAPPLHFLTAHNHRNWGNDGLRGQEAPIHPAPLPKDHTGSMRLRGGELSPERETRPEREPRPERGPPAKVVDYVPEGEERFKATDKWTKLFGLKGYVPFVPTKWKSFSDAVRALLSLRTSDDTTLQFSLVRYDKKNRQDRYAIDDFLPLTKDSPSMNYLIHHWGTKDNHEDCCEYLVKVGPESKAVTDKVGEVWLDDVPNWLPYPDQLKVDLVQIVFPVFNKKEDPSGAIYRCAWLAFPKTKKDKKFSILDYGANQYNMHLKTAIEVLVGRPEGDFHHALFRVHDLKNPEASRPNHFVYGGMTQHTSIWERMNPLTNPNAVWILQRRRLKQNQIAVVVPHYYPPSVPIIKKDDVDGALLRIRQLMASAFTAHDLRKMNRVKLSPGKVILGMVPSWTVLIWLKYYNPKFQKIPEELDVDSVAEGEGPYIPSDDDDDDNVGDDDKDNEFYDPNEDATEYDYVSTEEDEEEIEDRQRQEARIHPMDISLRGNDQSVPPDTRDDGSRFPLPLLDEERGDARETLKELLRVEQKVILLTPDWHTVRARYAPGWVEDEVGSRTSIGRPPFREAAPNTTIVPEFEQIINRMCDRAKHPRISYDNRVICLQSAWPEGSSHDNPMVVVNGDALSSHFRGIHSSLTSSYIRVTFKRRKAGNWKKSISSSNVWGPRVITDCGCSERIRELPASGDEDDDFLAEGRRRGRWRSPSPPQAYSEPPPELPERLHAEDEPRASSWLRQPSAFDNHLRPRVPTSAPPKEHFLRTTRNLPMVSKSILTGTDVDRLADTLWNERGTYLGRRRICPYPYCDFGYKLNDPAAIEKHLRERHRSSKCLWCDIPMFEHWDYEEKMKHLRKHHRPQLLYALGDTGQTRGETPTTFVPTEPPRLFPSDGRCRLYFLCGTKVRGLDDRQFVEHMHDWHQDYLDHGKSVEELRRGWVDADEPVDQRKGKEKQHEVSAHSSPSRATPVGPSTQEEGNHEEEVTSSVQKKMSRNVTLTRTTKQRVTQEKAPKRTREPSPEQEDPFVDIISSGSSSLSSEDSTEERPAKRSRASREPAETLNPGSDRRASKSPRGRPQHRQSTQVSPVAEKRGKRKSDPSTGGRYRRSPSPDWNEMLGPEDPNFEPGEDMYCSRCLRKAPKYHDQSPGRSVLGRSKEMEFHHAKDRSCRIRRGVGVPEALPNRSGWVSAADLPGRITKMKDNFLKWYPAYVQTIYPTRVSDANTTVWRSDPNNEINKLWWDIPWPPYDGQPPFPGDWKFPGYPEVDGTGRKRRREYRGNPGPYDPNYQYESDHDSDDDLPPDVDDTKEFQEESENGGDGARGSSRTPTKQRAVVESAETEETEATSAEPSPTKVKTKKAVTEKPAAKPVETGETSVKATHKKTTKKAPAVETEETAPKRPKKTQPAKEAVVESTEDDEQEEEAAAEPAPKKTKKQAPVAKKKTPVPEPVETEDIPSEIAPKTKTAATKKKAPAPKAVEEEDTPSEAAPKEKTKKAPLKKAPLKKGSLKKPVADPEDEAEEDAPDKPAPKKTKKKIPATQSIKTEDEETGPAPKKPRQTKKKAVPKEAASTSVDLEIDEGPVTPEPKQTKKRQCAIETATATATASEAEQSAGPSMKKVKSTGKAPPRGLKELPDSAKSSKPTSGVPTRASSRIRARQASVAASAQSKK</sequence>
<feature type="compositionally biased region" description="Basic and acidic residues" evidence="1">
    <location>
        <begin position="873"/>
        <end position="884"/>
    </location>
</feature>
<feature type="compositionally biased region" description="Low complexity" evidence="1">
    <location>
        <begin position="1797"/>
        <end position="1817"/>
    </location>
</feature>
<feature type="compositionally biased region" description="Basic residues" evidence="1">
    <location>
        <begin position="1640"/>
        <end position="1656"/>
    </location>
</feature>
<feature type="compositionally biased region" description="Basic and acidic residues" evidence="1">
    <location>
        <begin position="1193"/>
        <end position="1207"/>
    </location>
</feature>
<feature type="compositionally biased region" description="Acidic residues" evidence="1">
    <location>
        <begin position="1562"/>
        <end position="1573"/>
    </location>
</feature>
<evidence type="ECO:0000256" key="1">
    <source>
        <dbReference type="SAM" id="MobiDB-lite"/>
    </source>
</evidence>
<feature type="compositionally biased region" description="Basic and acidic residues" evidence="1">
    <location>
        <begin position="629"/>
        <end position="639"/>
    </location>
</feature>
<feature type="compositionally biased region" description="Polar residues" evidence="1">
    <location>
        <begin position="1785"/>
        <end position="1794"/>
    </location>
</feature>
<feature type="compositionally biased region" description="Low complexity" evidence="1">
    <location>
        <begin position="1493"/>
        <end position="1502"/>
    </location>
</feature>
<feature type="region of interest" description="Disordered" evidence="1">
    <location>
        <begin position="579"/>
        <end position="666"/>
    </location>
</feature>
<feature type="compositionally biased region" description="Pro residues" evidence="1">
    <location>
        <begin position="860"/>
        <end position="872"/>
    </location>
</feature>
<feature type="compositionally biased region" description="Basic and acidic residues" evidence="1">
    <location>
        <begin position="1091"/>
        <end position="1108"/>
    </location>
</feature>
<evidence type="ECO:0008006" key="4">
    <source>
        <dbReference type="Google" id="ProtNLM"/>
    </source>
</evidence>
<dbReference type="EMBL" id="JAZAVK010000094">
    <property type="protein sequence ID" value="KAK7424012.1"/>
    <property type="molecule type" value="Genomic_DNA"/>
</dbReference>
<gene>
    <name evidence="2" type="ORF">QQZ08_008836</name>
</gene>
<feature type="region of interest" description="Disordered" evidence="1">
    <location>
        <begin position="174"/>
        <end position="228"/>
    </location>
</feature>
<feature type="compositionally biased region" description="Basic and acidic residues" evidence="1">
    <location>
        <begin position="207"/>
        <end position="224"/>
    </location>
</feature>
<protein>
    <recommendedName>
        <fullName evidence="4">C2H2-type domain-containing protein</fullName>
    </recommendedName>
</protein>
<dbReference type="PANTHER" id="PTHR23216:SF1">
    <property type="entry name" value="NUCLEOLAR AND COILED-BODY PHOSPHOPROTEIN 1"/>
    <property type="match status" value="1"/>
</dbReference>
<comment type="caution">
    <text evidence="2">The sequence shown here is derived from an EMBL/GenBank/DDBJ whole genome shotgun (WGS) entry which is preliminary data.</text>
</comment>
<feature type="compositionally biased region" description="Acidic residues" evidence="1">
    <location>
        <begin position="588"/>
        <end position="628"/>
    </location>
</feature>
<feature type="compositionally biased region" description="Basic residues" evidence="1">
    <location>
        <begin position="1579"/>
        <end position="1592"/>
    </location>
</feature>
<feature type="compositionally biased region" description="Basic residues" evidence="1">
    <location>
        <begin position="1219"/>
        <end position="1228"/>
    </location>
</feature>
<dbReference type="Proteomes" id="UP001498421">
    <property type="component" value="Unassembled WGS sequence"/>
</dbReference>